<dbReference type="InterPro" id="IPR013783">
    <property type="entry name" value="Ig-like_fold"/>
</dbReference>
<dbReference type="InterPro" id="IPR000601">
    <property type="entry name" value="PKD_dom"/>
</dbReference>
<dbReference type="RefSeq" id="WP_015926480.1">
    <property type="nucleotide sequence ID" value="NC_011898.1"/>
</dbReference>
<evidence type="ECO:0000313" key="2">
    <source>
        <dbReference type="EMBL" id="ACL77422.1"/>
    </source>
</evidence>
<keyword evidence="3" id="KW-1185">Reference proteome</keyword>
<protein>
    <recommendedName>
        <fullName evidence="1">PKD domain-containing protein</fullName>
    </recommendedName>
</protein>
<dbReference type="Proteomes" id="UP000001349">
    <property type="component" value="Chromosome"/>
</dbReference>
<dbReference type="SUPFAM" id="SSF49299">
    <property type="entry name" value="PKD domain"/>
    <property type="match status" value="1"/>
</dbReference>
<organism evidence="2 3">
    <name type="scientific">Ruminiclostridium cellulolyticum (strain ATCC 35319 / DSM 5812 / JCM 6584 / H10)</name>
    <name type="common">Clostridium cellulolyticum</name>
    <dbReference type="NCBI Taxonomy" id="394503"/>
    <lineage>
        <taxon>Bacteria</taxon>
        <taxon>Bacillati</taxon>
        <taxon>Bacillota</taxon>
        <taxon>Clostridia</taxon>
        <taxon>Eubacteriales</taxon>
        <taxon>Oscillospiraceae</taxon>
        <taxon>Ruminiclostridium</taxon>
    </lineage>
</organism>
<sequence precursor="true">MNNRLVKVLCMIMCTAFFIAFFPVLYKINAAGSYTSLKYEKGGMEFFDRTAYDSYKKNNQLPTLPGGGTVPFSIKKGTNTYYLNYRLFTQKNLVVYGSYRSVAGNYFKCGYQLHNDLDKKMPDIYYGGGYFLKPEGISCKGKEQNPETHGDKCKTNRGEWKYLGFDVNGEVFSNMWMINVATVTTFRERNWIKEPWSKNNEVNKVLTLSTSTYNNAAYNDSQHYSHQTVQKLKDWMYKTFTSVNRFSGIPDGKGHYDPNVYQYMYVQSAPTIQYSGSGKMWHVRPNGSIWYQTFSIPILKNNKYDLPVKCYVTLASPLPSIPKGGELDKQKVKLQFKVQGVLEDDDYYKDPVTRSAFYTRQDIKNWDLNIDKIPGLLLTDEQKKAVTVVPKSAADNQGTATITVETTVADIKKLPKSGDKYQLAVEATAKVVYKDAHTQKAEGNNKFLTNNFKALAKKESLVIDIPTLQINNHIGEIAFDSVPFRDATDNTDMSAVKSTELYINGEQVDYNEFFSGSYIFPATSDKNGYFAEVICRYNLDKSKIVLTGIPEDKKKEILGAAVVEYVSTDYVYVYPTKPIAQFKLSSNSWKQNRIINVENISEDGNIQLVLDKYPIVEYRWSYGGDTSQMYKGTDSDIRKQLQYKEPGSYLVTLECKNTLGKWSDPYTVEFKVLEDIAPNIELNLSDSVVTRNDQISAWHYDVNSTDGDKVAAAKIELWYDSDNNGIVDTLIQKWNGLGDFPKYSPTQLGYYKFYIYAKDEFVGVNGQDTLSQYVTDSDKKSANLECDFWVDNYQPLSDIYIDAPIERPNVDLYIMRDKDLAQDKYEYIASNRVSMENALLGRNIIPNVNIWDMKIYEYSTPASISSNTGTSYPTEEIPYTSAGYSGKLQRTSVADNGGYHDFGHYETRIETKTISSGGGYSSGHGYGGSTPPSSISYSDGEGYTGSMSIKNYVYTSTPCGHPISPTHGEGYFNWTRSWSGYSGTASRTVSYWVPNMQWVANYTGYYSGTIFKYVRQPYTDMWRGNSSKYILYVSDSKISELLAFNEAVAKTDAKVILAGTPDIHKQYSDCAKFIDATDKTAQEILNEALEYISEETPEVEQVFILQNQQFTLNVGEDDLEKDEIISREMQYVQEKDYFDNPTGQEPGTLTVFNSGKGWTSDIKNSFSNVGKYRIYRRVKDKPSGAYGENYSYYSGATEVDMYVHRKPIADAVLDWKYDPQSGACKTIWIDKSYDLDHNITRANTDKGIVERKIMFRKDSGEWQYFIPDTLTYGTYDVMYYVKDMEGAWSDPWTYHFTLDDKPQFTASARAYDSAFTLKSIPASEYIEGYNLWTRQLNPVQLEMNLTPTVSALPSTKTVNFQEGVTGTQSGQDINWKNQTLQIPDIYPDGLRNFTITARDKLTGAETPKTFSVNVFTPINLEPALGGKTLNTNVQTKIYATTTKYPTVTRVNMQYGTPYQSYTLSMTPTPDSNLKSWVVNYMVPDNVPDGTYTAQFTSINPSGKAETKYISYKVSRNRPPEVNIQRISPQFVYEGDSVSMTFEVTDPDPEQVLTSKVTVKRGSEVVYSGENISYVSNGKKKTFTMKTPRLTETGTYTISVITIDQYFAQDTDITTFTVHGLTIKGYVNHTPTWKTNWDKYNKHLANKGKPTYGNDAFFNDEKYVLSAVTTEINSGSAVTASNVRVRILERSYGPVSLASQTANTFKGEMWNEDMKKNRWKGTYVTFVFTVTYSNGTIKTDTVKTYVVNDDYWRIRMAF</sequence>
<name>B8I096_RUMCH</name>
<dbReference type="InterPro" id="IPR035986">
    <property type="entry name" value="PKD_dom_sf"/>
</dbReference>
<dbReference type="STRING" id="394503.Ccel_3131"/>
<accession>B8I096</accession>
<proteinExistence type="predicted"/>
<dbReference type="HOGENOM" id="CLU_239608_0_0_9"/>
<dbReference type="EMBL" id="CP001348">
    <property type="protein sequence ID" value="ACL77422.1"/>
    <property type="molecule type" value="Genomic_DNA"/>
</dbReference>
<dbReference type="NCBIfam" id="NF047340">
    <property type="entry name" value="Athe_2463_dom"/>
    <property type="match status" value="1"/>
</dbReference>
<reference evidence="2 3" key="1">
    <citation type="submission" date="2009-01" db="EMBL/GenBank/DDBJ databases">
        <title>Complete sequence of Clostridium cellulolyticum H10.</title>
        <authorList>
            <consortium name="US DOE Joint Genome Institute"/>
            <person name="Lucas S."/>
            <person name="Copeland A."/>
            <person name="Lapidus A."/>
            <person name="Glavina del Rio T."/>
            <person name="Dalin E."/>
            <person name="Tice H."/>
            <person name="Bruce D."/>
            <person name="Goodwin L."/>
            <person name="Pitluck S."/>
            <person name="Chertkov O."/>
            <person name="Saunders E."/>
            <person name="Brettin T."/>
            <person name="Detter J.C."/>
            <person name="Han C."/>
            <person name="Larimer F."/>
            <person name="Land M."/>
            <person name="Hauser L."/>
            <person name="Kyrpides N."/>
            <person name="Ivanova N."/>
            <person name="Zhou J."/>
            <person name="Richardson P."/>
        </authorList>
    </citation>
    <scope>NUCLEOTIDE SEQUENCE [LARGE SCALE GENOMIC DNA]</scope>
    <source>
        <strain evidence="3">ATCC 35319 / DSM 5812 / JCM 6584 / H10</strain>
    </source>
</reference>
<evidence type="ECO:0000259" key="1">
    <source>
        <dbReference type="PROSITE" id="PS50093"/>
    </source>
</evidence>
<dbReference type="eggNOG" id="COG3291">
    <property type="taxonomic scope" value="Bacteria"/>
</dbReference>
<dbReference type="Gene3D" id="2.60.40.10">
    <property type="entry name" value="Immunoglobulins"/>
    <property type="match status" value="1"/>
</dbReference>
<dbReference type="PROSITE" id="PS50093">
    <property type="entry name" value="PKD"/>
    <property type="match status" value="1"/>
</dbReference>
<dbReference type="KEGG" id="cce:Ccel_3131"/>
<feature type="domain" description="PKD" evidence="1">
    <location>
        <begin position="614"/>
        <end position="660"/>
    </location>
</feature>
<gene>
    <name evidence="2" type="ordered locus">Ccel_3131</name>
</gene>
<dbReference type="OrthoDB" id="1735970at2"/>
<evidence type="ECO:0000313" key="3">
    <source>
        <dbReference type="Proteomes" id="UP000001349"/>
    </source>
</evidence>